<proteinExistence type="predicted"/>
<feature type="transmembrane region" description="Helical" evidence="1">
    <location>
        <begin position="46"/>
        <end position="63"/>
    </location>
</feature>
<accession>A0A290FU72</accession>
<dbReference type="RefSeq" id="WP_028692296.1">
    <property type="nucleotide sequence ID" value="NZ_BKWG01000263.1"/>
</dbReference>
<evidence type="ECO:0000313" key="2">
    <source>
        <dbReference type="EMBL" id="ATB51876.1"/>
    </source>
</evidence>
<keyword evidence="1" id="KW-1133">Transmembrane helix</keyword>
<evidence type="ECO:0000256" key="1">
    <source>
        <dbReference type="SAM" id="Phobius"/>
    </source>
</evidence>
<dbReference type="AlphaFoldDB" id="A0A290FU72"/>
<keyword evidence="2" id="KW-0614">Plasmid</keyword>
<feature type="transmembrane region" description="Helical" evidence="1">
    <location>
        <begin position="12"/>
        <end position="34"/>
    </location>
</feature>
<protein>
    <submittedName>
        <fullName evidence="2">Uncharacterized protein</fullName>
    </submittedName>
</protein>
<reference evidence="2" key="1">
    <citation type="submission" date="2017-07" db="EMBL/GenBank/DDBJ databases">
        <title>Molecular diversity and dissemination of Pseudomonas putida group isolates carrying VIM-2 gene at a university hospital in Korea.</title>
        <authorList>
            <person name="Hong J.S."/>
            <person name="Yoon E.-J."/>
            <person name="Song W."/>
            <person name="Seo Y.B."/>
            <person name="Jeong S.H."/>
            <person name="Lee K."/>
        </authorList>
    </citation>
    <scope>NUCLEOTIDE SEQUENCE</scope>
    <source>
        <strain evidence="2">KSS14</strain>
        <plasmid evidence="2">pVIM_Pse-KSS14</plasmid>
    </source>
</reference>
<name>A0A290FU72_PSEPU</name>
<keyword evidence="1" id="KW-0812">Transmembrane</keyword>
<geneLocation type="plasmid" evidence="2">
    <name>pVIM_Pse-KSS14</name>
</geneLocation>
<sequence length="73" mass="7910">MNTDLIVKRILLTPVAAGFGWLVATMIVIGLNLALPTVSVPWIERAGPIGAIVGIAIFYWMTWKDGRSATRKG</sequence>
<organism evidence="2">
    <name type="scientific">Pseudomonas putida</name>
    <name type="common">Arthrobacter siderocapsulatus</name>
    <dbReference type="NCBI Taxonomy" id="303"/>
    <lineage>
        <taxon>Bacteria</taxon>
        <taxon>Pseudomonadati</taxon>
        <taxon>Pseudomonadota</taxon>
        <taxon>Gammaproteobacteria</taxon>
        <taxon>Pseudomonadales</taxon>
        <taxon>Pseudomonadaceae</taxon>
        <taxon>Pseudomonas</taxon>
    </lineage>
</organism>
<keyword evidence="1" id="KW-0472">Membrane</keyword>
<dbReference type="EMBL" id="MF564291">
    <property type="protein sequence ID" value="ATB51876.1"/>
    <property type="molecule type" value="Genomic_DNA"/>
</dbReference>